<reference evidence="4 5" key="1">
    <citation type="submission" date="2014-10" db="EMBL/GenBank/DDBJ databases">
        <authorList>
            <person name="Seo M.-J."/>
            <person name="Seok Y.J."/>
            <person name="Cha I.-T."/>
        </authorList>
    </citation>
    <scope>NUCLEOTIDE SEQUENCE [LARGE SCALE GENOMIC DNA]</scope>
    <source>
        <strain evidence="4 5">NEU</strain>
    </source>
</reference>
<keyword evidence="4" id="KW-0472">Membrane</keyword>
<evidence type="ECO:0000313" key="4">
    <source>
        <dbReference type="EMBL" id="OIJ42700.1"/>
    </source>
</evidence>
<keyword evidence="2" id="KW-0732">Signal</keyword>
<sequence length="190" mass="20189">MKKLIVALLATTAAVSAVQAQEFTPRAYVGVGAVATDYESRVPGATSADIDTIKASAKLFGGYEFTPNWAVEVGHTDYRSADIYYTLGPVAASGQVDGRSTYVAAKFSSPLTEKLVGYAKLGVSHDVNELAAVNASLNRRDSDNNAYGALGVQYNINQDVAVIAEYERFGGTRDFGVRPNALTIGAKYSF</sequence>
<accession>A0A1S2ND32</accession>
<feature type="domain" description="Outer membrane protein beta-barrel" evidence="3">
    <location>
        <begin position="7"/>
        <end position="190"/>
    </location>
</feature>
<protein>
    <submittedName>
        <fullName evidence="4">OmpA-like transmembrane domain protein</fullName>
    </submittedName>
</protein>
<evidence type="ECO:0000259" key="3">
    <source>
        <dbReference type="Pfam" id="PF13505"/>
    </source>
</evidence>
<keyword evidence="4" id="KW-0812">Transmembrane</keyword>
<dbReference type="Proteomes" id="UP000180246">
    <property type="component" value="Unassembled WGS sequence"/>
</dbReference>
<dbReference type="Gene3D" id="2.40.160.20">
    <property type="match status" value="1"/>
</dbReference>
<organism evidence="4 5">
    <name type="scientific">Massilia timonae</name>
    <dbReference type="NCBI Taxonomy" id="47229"/>
    <lineage>
        <taxon>Bacteria</taxon>
        <taxon>Pseudomonadati</taxon>
        <taxon>Pseudomonadota</taxon>
        <taxon>Betaproteobacteria</taxon>
        <taxon>Burkholderiales</taxon>
        <taxon>Oxalobacteraceae</taxon>
        <taxon>Telluria group</taxon>
        <taxon>Massilia</taxon>
    </lineage>
</organism>
<dbReference type="AlphaFoldDB" id="A0A1S2ND32"/>
<dbReference type="GO" id="GO:0009279">
    <property type="term" value="C:cell outer membrane"/>
    <property type="evidence" value="ECO:0007669"/>
    <property type="project" value="UniProtKB-SubCell"/>
</dbReference>
<gene>
    <name evidence="4" type="ORF">LO55_1389</name>
</gene>
<comment type="caution">
    <text evidence="4">The sequence shown here is derived from an EMBL/GenBank/DDBJ whole genome shotgun (WGS) entry which is preliminary data.</text>
</comment>
<comment type="subcellular location">
    <subcellularLocation>
        <location evidence="1">Cell outer membrane</location>
    </subcellularLocation>
</comment>
<name>A0A1S2ND32_9BURK</name>
<evidence type="ECO:0000313" key="5">
    <source>
        <dbReference type="Proteomes" id="UP000180246"/>
    </source>
</evidence>
<dbReference type="EMBL" id="JRYB01000001">
    <property type="protein sequence ID" value="OIJ42700.1"/>
    <property type="molecule type" value="Genomic_DNA"/>
</dbReference>
<dbReference type="SUPFAM" id="SSF56925">
    <property type="entry name" value="OMPA-like"/>
    <property type="match status" value="1"/>
</dbReference>
<proteinExistence type="predicted"/>
<evidence type="ECO:0000256" key="1">
    <source>
        <dbReference type="ARBA" id="ARBA00004442"/>
    </source>
</evidence>
<dbReference type="InterPro" id="IPR027385">
    <property type="entry name" value="Beta-barrel_OMP"/>
</dbReference>
<evidence type="ECO:0000256" key="2">
    <source>
        <dbReference type="ARBA" id="ARBA00022729"/>
    </source>
</evidence>
<dbReference type="RefSeq" id="WP_071360926.1">
    <property type="nucleotide sequence ID" value="NZ_DALZDZ010000014.1"/>
</dbReference>
<dbReference type="Pfam" id="PF13505">
    <property type="entry name" value="OMP_b-brl"/>
    <property type="match status" value="1"/>
</dbReference>
<dbReference type="InterPro" id="IPR011250">
    <property type="entry name" value="OMP/PagP_B-barrel"/>
</dbReference>